<dbReference type="Pfam" id="PF01713">
    <property type="entry name" value="Smr"/>
    <property type="match status" value="1"/>
</dbReference>
<dbReference type="STRING" id="5786.F0ZZ96"/>
<dbReference type="AlphaFoldDB" id="F0ZZ96"/>
<dbReference type="eggNOG" id="KOG2401">
    <property type="taxonomic scope" value="Eukaryota"/>
</dbReference>
<dbReference type="InterPro" id="IPR036063">
    <property type="entry name" value="Smr_dom_sf"/>
</dbReference>
<dbReference type="KEGG" id="dpp:DICPUDRAFT_41017"/>
<dbReference type="VEuPathDB" id="AmoebaDB:DICPUDRAFT_41017"/>
<dbReference type="SUPFAM" id="SSF160443">
    <property type="entry name" value="SMR domain-like"/>
    <property type="match status" value="1"/>
</dbReference>
<dbReference type="OMA" id="AMARCFQ"/>
<dbReference type="SMART" id="SM01162">
    <property type="entry name" value="DUF1771"/>
    <property type="match status" value="1"/>
</dbReference>
<accession>F0ZZ96</accession>
<organism evidence="3 4">
    <name type="scientific">Dictyostelium purpureum</name>
    <name type="common">Slime mold</name>
    <dbReference type="NCBI Taxonomy" id="5786"/>
    <lineage>
        <taxon>Eukaryota</taxon>
        <taxon>Amoebozoa</taxon>
        <taxon>Evosea</taxon>
        <taxon>Eumycetozoa</taxon>
        <taxon>Dictyostelia</taxon>
        <taxon>Dictyosteliales</taxon>
        <taxon>Dictyosteliaceae</taxon>
        <taxon>Dictyostelium</taxon>
    </lineage>
</organism>
<feature type="coiled-coil region" evidence="1">
    <location>
        <begin position="2"/>
        <end position="83"/>
    </location>
</feature>
<dbReference type="OrthoDB" id="3231855at2759"/>
<evidence type="ECO:0000313" key="4">
    <source>
        <dbReference type="Proteomes" id="UP000001064"/>
    </source>
</evidence>
<dbReference type="EMBL" id="GL871305">
    <property type="protein sequence ID" value="EGC30728.1"/>
    <property type="molecule type" value="Genomic_DNA"/>
</dbReference>
<dbReference type="RefSeq" id="XP_003292739.1">
    <property type="nucleotide sequence ID" value="XM_003292691.1"/>
</dbReference>
<reference evidence="4" key="1">
    <citation type="journal article" date="2011" name="Genome Biol.">
        <title>Comparative genomics of the social amoebae Dictyostelium discoideum and Dictyostelium purpureum.</title>
        <authorList>
            <consortium name="US DOE Joint Genome Institute (JGI-PGF)"/>
            <person name="Sucgang R."/>
            <person name="Kuo A."/>
            <person name="Tian X."/>
            <person name="Salerno W."/>
            <person name="Parikh A."/>
            <person name="Feasley C.L."/>
            <person name="Dalin E."/>
            <person name="Tu H."/>
            <person name="Huang E."/>
            <person name="Barry K."/>
            <person name="Lindquist E."/>
            <person name="Shapiro H."/>
            <person name="Bruce D."/>
            <person name="Schmutz J."/>
            <person name="Salamov A."/>
            <person name="Fey P."/>
            <person name="Gaudet P."/>
            <person name="Anjard C."/>
            <person name="Babu M.M."/>
            <person name="Basu S."/>
            <person name="Bushmanova Y."/>
            <person name="van der Wel H."/>
            <person name="Katoh-Kurasawa M."/>
            <person name="Dinh C."/>
            <person name="Coutinho P.M."/>
            <person name="Saito T."/>
            <person name="Elias M."/>
            <person name="Schaap P."/>
            <person name="Kay R.R."/>
            <person name="Henrissat B."/>
            <person name="Eichinger L."/>
            <person name="Rivero F."/>
            <person name="Putnam N.H."/>
            <person name="West C.M."/>
            <person name="Loomis W.F."/>
            <person name="Chisholm R.L."/>
            <person name="Shaulsky G."/>
            <person name="Strassmann J.E."/>
            <person name="Queller D.C."/>
            <person name="Kuspa A."/>
            <person name="Grigoriev I.V."/>
        </authorList>
    </citation>
    <scope>NUCLEOTIDE SEQUENCE [LARGE SCALE GENOMIC DNA]</scope>
    <source>
        <strain evidence="4">QSDP1</strain>
    </source>
</reference>
<dbReference type="InterPro" id="IPR013899">
    <property type="entry name" value="DUF1771"/>
</dbReference>
<name>F0ZZ96_DICPU</name>
<dbReference type="SMART" id="SM00463">
    <property type="entry name" value="SMR"/>
    <property type="match status" value="1"/>
</dbReference>
<feature type="domain" description="Smr" evidence="2">
    <location>
        <begin position="87"/>
        <end position="159"/>
    </location>
</feature>
<dbReference type="InterPro" id="IPR002625">
    <property type="entry name" value="Smr_dom"/>
</dbReference>
<dbReference type="InParanoid" id="F0ZZ96"/>
<dbReference type="Proteomes" id="UP000001064">
    <property type="component" value="Unassembled WGS sequence"/>
</dbReference>
<dbReference type="PANTHER" id="PTHR47417">
    <property type="entry name" value="SMR DOMAIN-CONTAINING PROTEIN YPL199C"/>
    <property type="match status" value="1"/>
</dbReference>
<keyword evidence="4" id="KW-1185">Reference proteome</keyword>
<sequence length="159" mass="18103">MKEEHEKEHQRTEEMYQKNQAEVDKIAKERDELHKQADKAFEDGNKSLGFELREKAKAKTKELEQASKQASRAVFNAKNAKNDKYTVDLHGLHANDAIDLLKERMDEIKGSKKQFTIITGAGNHSDANGPKIKPMVHKLLKEQNITFEEVNNGSITCTI</sequence>
<evidence type="ECO:0000313" key="3">
    <source>
        <dbReference type="EMBL" id="EGC30728.1"/>
    </source>
</evidence>
<evidence type="ECO:0000256" key="1">
    <source>
        <dbReference type="SAM" id="Coils"/>
    </source>
</evidence>
<proteinExistence type="predicted"/>
<dbReference type="GeneID" id="10508775"/>
<protein>
    <recommendedName>
        <fullName evidence="2">Smr domain-containing protein</fullName>
    </recommendedName>
</protein>
<keyword evidence="1" id="KW-0175">Coiled coil</keyword>
<dbReference type="PROSITE" id="PS50828">
    <property type="entry name" value="SMR"/>
    <property type="match status" value="1"/>
</dbReference>
<evidence type="ECO:0000259" key="2">
    <source>
        <dbReference type="PROSITE" id="PS50828"/>
    </source>
</evidence>
<gene>
    <name evidence="3" type="ORF">DICPUDRAFT_41017</name>
</gene>
<dbReference type="Pfam" id="PF08590">
    <property type="entry name" value="DUF1771"/>
    <property type="match status" value="1"/>
</dbReference>
<dbReference type="Gene3D" id="3.30.1370.110">
    <property type="match status" value="1"/>
</dbReference>
<dbReference type="PANTHER" id="PTHR47417:SF2">
    <property type="entry name" value="SMALL MUTS RELATED FAMILY PROTEIN"/>
    <property type="match status" value="1"/>
</dbReference>
<dbReference type="InterPro" id="IPR053020">
    <property type="entry name" value="Smr_domain_protein"/>
</dbReference>